<keyword evidence="3" id="KW-1133">Transmembrane helix</keyword>
<reference evidence="6 7" key="1">
    <citation type="submission" date="2024-11" db="EMBL/GenBank/DDBJ databases">
        <authorList>
            <person name="Lucas J.A."/>
        </authorList>
    </citation>
    <scope>NUCLEOTIDE SEQUENCE [LARGE SCALE GENOMIC DNA]</scope>
    <source>
        <strain evidence="6 7">Z 7.15</strain>
    </source>
</reference>
<feature type="domain" description="Teneurin-like YD-shell" evidence="5">
    <location>
        <begin position="732"/>
        <end position="1319"/>
    </location>
</feature>
<evidence type="ECO:0000259" key="5">
    <source>
        <dbReference type="Pfam" id="PF25023"/>
    </source>
</evidence>
<dbReference type="InterPro" id="IPR045351">
    <property type="entry name" value="DUF6531"/>
</dbReference>
<dbReference type="RefSeq" id="WP_406596256.1">
    <property type="nucleotide sequence ID" value="NZ_JBJHQF010000001.1"/>
</dbReference>
<dbReference type="Gene3D" id="2.180.10.10">
    <property type="entry name" value="RHS repeat-associated core"/>
    <property type="match status" value="3"/>
</dbReference>
<dbReference type="InterPro" id="IPR006530">
    <property type="entry name" value="YD"/>
</dbReference>
<dbReference type="CDD" id="cd14742">
    <property type="entry name" value="PAAR_RHS"/>
    <property type="match status" value="1"/>
</dbReference>
<dbReference type="InterPro" id="IPR050708">
    <property type="entry name" value="T6SS_VgrG/RHS"/>
</dbReference>
<evidence type="ECO:0000256" key="2">
    <source>
        <dbReference type="SAM" id="MobiDB-lite"/>
    </source>
</evidence>
<dbReference type="InterPro" id="IPR008727">
    <property type="entry name" value="PAAR_motif"/>
</dbReference>
<dbReference type="PANTHER" id="PTHR32305:SF15">
    <property type="entry name" value="PROTEIN RHSA-RELATED"/>
    <property type="match status" value="1"/>
</dbReference>
<dbReference type="NCBIfam" id="TIGR03696">
    <property type="entry name" value="Rhs_assc_core"/>
    <property type="match status" value="1"/>
</dbReference>
<keyword evidence="3" id="KW-0472">Membrane</keyword>
<dbReference type="InterPro" id="IPR056823">
    <property type="entry name" value="TEN-like_YD-shell"/>
</dbReference>
<dbReference type="Pfam" id="PF05488">
    <property type="entry name" value="PAAR_motif"/>
    <property type="match status" value="1"/>
</dbReference>
<dbReference type="PRINTS" id="PR00394">
    <property type="entry name" value="RHSPROTEIN"/>
</dbReference>
<feature type="region of interest" description="Disordered" evidence="2">
    <location>
        <begin position="1014"/>
        <end position="1045"/>
    </location>
</feature>
<name>A0ABW8QTD5_9PSED</name>
<dbReference type="Gene3D" id="2.60.200.60">
    <property type="match status" value="1"/>
</dbReference>
<keyword evidence="7" id="KW-1185">Reference proteome</keyword>
<accession>A0ABW8QTD5</accession>
<feature type="transmembrane region" description="Helical" evidence="3">
    <location>
        <begin position="21"/>
        <end position="46"/>
    </location>
</feature>
<evidence type="ECO:0000313" key="7">
    <source>
        <dbReference type="Proteomes" id="UP001623008"/>
    </source>
</evidence>
<evidence type="ECO:0000259" key="4">
    <source>
        <dbReference type="Pfam" id="PF20148"/>
    </source>
</evidence>
<dbReference type="Pfam" id="PF25023">
    <property type="entry name" value="TEN_YD-shell"/>
    <property type="match status" value="2"/>
</dbReference>
<evidence type="ECO:0000256" key="3">
    <source>
        <dbReference type="SAM" id="Phobius"/>
    </source>
</evidence>
<protein>
    <submittedName>
        <fullName evidence="6">RHS repeat-associated core domain-containing protein</fullName>
    </submittedName>
</protein>
<dbReference type="Proteomes" id="UP001623008">
    <property type="component" value="Unassembled WGS sequence"/>
</dbReference>
<evidence type="ECO:0000256" key="1">
    <source>
        <dbReference type="ARBA" id="ARBA00022737"/>
    </source>
</evidence>
<feature type="domain" description="DUF6531" evidence="4">
    <location>
        <begin position="303"/>
        <end position="382"/>
    </location>
</feature>
<gene>
    <name evidence="6" type="ORF">ACJEBJ_01155</name>
</gene>
<keyword evidence="1" id="KW-0677">Repeat</keyword>
<dbReference type="Pfam" id="PF20148">
    <property type="entry name" value="DUF6531"/>
    <property type="match status" value="1"/>
</dbReference>
<dbReference type="NCBIfam" id="TIGR01643">
    <property type="entry name" value="YD_repeat_2x"/>
    <property type="match status" value="8"/>
</dbReference>
<proteinExistence type="predicted"/>
<keyword evidence="3" id="KW-0812">Transmembrane</keyword>
<dbReference type="SUPFAM" id="SSF69304">
    <property type="entry name" value="Tricorn protease N-terminal domain"/>
    <property type="match status" value="1"/>
</dbReference>
<feature type="transmembrane region" description="Helical" evidence="3">
    <location>
        <begin position="52"/>
        <end position="75"/>
    </location>
</feature>
<feature type="transmembrane region" description="Helical" evidence="3">
    <location>
        <begin position="271"/>
        <end position="294"/>
    </location>
</feature>
<dbReference type="EMBL" id="JBJHQF010000001">
    <property type="protein sequence ID" value="MFK9002726.1"/>
    <property type="molecule type" value="Genomic_DNA"/>
</dbReference>
<organism evidence="6 7">
    <name type="scientific">Pseudomonas pergaminensis</name>
    <dbReference type="NCBI Taxonomy" id="2853159"/>
    <lineage>
        <taxon>Bacteria</taxon>
        <taxon>Pseudomonadati</taxon>
        <taxon>Pseudomonadota</taxon>
        <taxon>Gammaproteobacteria</taxon>
        <taxon>Pseudomonadales</taxon>
        <taxon>Pseudomonadaceae</taxon>
        <taxon>Pseudomonas</taxon>
    </lineage>
</organism>
<evidence type="ECO:0000313" key="6">
    <source>
        <dbReference type="EMBL" id="MFK9002726.1"/>
    </source>
</evidence>
<dbReference type="InterPro" id="IPR022385">
    <property type="entry name" value="Rhs_assc_core"/>
</dbReference>
<dbReference type="PANTHER" id="PTHR32305">
    <property type="match status" value="1"/>
</dbReference>
<comment type="caution">
    <text evidence="6">The sequence shown here is derived from an EMBL/GenBank/DDBJ whole genome shotgun (WGS) entry which is preliminary data.</text>
</comment>
<feature type="domain" description="Teneurin-like YD-shell" evidence="5">
    <location>
        <begin position="562"/>
        <end position="705"/>
    </location>
</feature>
<sequence>MSDALWAARMGDALTHTSMMADILGGVLEVAANVAITALATAAVAAAVGVTIATAGIGGCILGAVVGIVVGMAMSKTGADKGLSKMCESFANALFPPVVEATIAVGSTDTFVNSIPAARAAGSIPSHVAPAGTELEQAPPEPDPEPKPEPGFLDMAEGFFSQLWRPTVATPAPGVVPALTDMVLCARHPPMPPQLLAEGSDKVTINGQPAVRSGDRSMCEATVVSSGLISPNVTIGGGTVVVQEIRSGKTPGVGLAIEALMMLKGAKGKTLSNLPCMLLSGVGSYAVSQAIGAMTNATMGSMNPVHAATGAKVLGGDTELDFALPGVLPIEWRRFYNSRDERQNGIFGAGWSAPYEISVEICAHPEGGEELIYTDEQGRRINLGSVALGSAMFSPGEGLNIRRHRNGQLLIESDEGLYRLFDATPGAMSLLRLSQLGDRNDNRIYLDYDDAGRLVGLHDTFSLVQVELIREQGRVCRIQRVYADQSREVLVSYEYDSAGDLAIVRDTAGQIQRRFTYDASRRMVEHQLPTGLRCFYEWALIEGIEWRVVRHWTDGGDEYRFHYDLQAGVTRVIDGLQRVSTRIWNRQHQITAYTDNLGQTWLFDWNDERQWLRATDPQGGVYSFSYDESGNLMGVLDPLGRTDSALWLGHWALPLAETDAAGNSWKYNYDSRGNCIREIDPLGHVTQYRYDTHGLVTEIIDATGKSKKLRWNPFGQLIEHIDCSGSPTRFDYNHQGLLQVITNALGERTRFSYDAQGRLISSQSPDASVEQFQRDASGQLMSYTDASGHTTCYQYNSRGQVRLRTDAHGRKVSFTYDSYGRLLALTNENGESYRFAWDDGDRMTSQQGLDGGAKRYTYDTLDNMTALEFVPAPHGNGMAIVPSTPHESQFHYFERDAVGRLVVKITDDGRTEYQYDPLDQPIAVVFTHKDGTQQKLGMTYDALGQLTQEDSSAGSLQHFYDELGNVTQTLLPDGRWINRLYYGSGHLHQLNVDGMVISDFERDRLHREVLRTQGQMTSRTEYDRNGRLRSRLSRRNNQSSLLPPADQKIFEYDPSDNLVGKLDQRPEGQHRQLLHYDATRRIIACQGSAQGQSEVFAYDAAANLLEGPQQGGLVVHNQLLVHQDKRYRYDSFGRMVEKRSARYGVQHFRYDAEHRLVEVRCQDSTHHTVVRMVYDPLGRRIEKTQKNSAGYSLSTVRFTWDGPQLIQEHSNNQTSLYLYSDGGYEPLARIDGIGFQQQVRYYHTDVNGMPEQLTDSAGALVWRASYRVWGNTLEEVREPFYIEEQNLRFQGQYLDRETGLHYNTFRFYDPDIGRFISPDPIGLAGGINLYQYAPNPQGYIDPLGLAKTSTAKLRRIWKDYTGEASSNQIHHGLPEEMKDTFMALGDLDVNNGEFFYDLPAKNHILKPDGVHTNSSPLGQEWNAHWKKWIGRNNKRLTSMGKTRAAKSITRHLRSIAKKARISQFQSKCGK</sequence>